<proteinExistence type="predicted"/>
<evidence type="ECO:0000313" key="2">
    <source>
        <dbReference type="EMBL" id="CAL8109641.1"/>
    </source>
</evidence>
<dbReference type="EMBL" id="CAXLJM020000041">
    <property type="protein sequence ID" value="CAL8109641.1"/>
    <property type="molecule type" value="Genomic_DNA"/>
</dbReference>
<protein>
    <submittedName>
        <fullName evidence="2">Uncharacterized protein</fullName>
    </submittedName>
</protein>
<evidence type="ECO:0000313" key="3">
    <source>
        <dbReference type="Proteomes" id="UP001642540"/>
    </source>
</evidence>
<sequence>MEEDQDFRGRRQVDKVTHKSNRKPNLQWIESSIGSPMPEEAFIVGIQNGKNLYIGQTGNLLEGVVCGPLVEGEPLMASTGDESNPIKFMESYKVLVIPNHARTVHWVPATAKLEGTIPGGRINGRNILIGRVPYKRDKVTEWKVGMVSSPFQSDGTLVCHVPCKDDDFCSVDMYTVNVEILCLQPY</sequence>
<organism evidence="2 3">
    <name type="scientific">Orchesella dallaii</name>
    <dbReference type="NCBI Taxonomy" id="48710"/>
    <lineage>
        <taxon>Eukaryota</taxon>
        <taxon>Metazoa</taxon>
        <taxon>Ecdysozoa</taxon>
        <taxon>Arthropoda</taxon>
        <taxon>Hexapoda</taxon>
        <taxon>Collembola</taxon>
        <taxon>Entomobryomorpha</taxon>
        <taxon>Entomobryoidea</taxon>
        <taxon>Orchesellidae</taxon>
        <taxon>Orchesellinae</taxon>
        <taxon>Orchesella</taxon>
    </lineage>
</organism>
<gene>
    <name evidence="2" type="ORF">ODALV1_LOCUS13552</name>
</gene>
<dbReference type="Proteomes" id="UP001642540">
    <property type="component" value="Unassembled WGS sequence"/>
</dbReference>
<keyword evidence="3" id="KW-1185">Reference proteome</keyword>
<feature type="region of interest" description="Disordered" evidence="1">
    <location>
        <begin position="1"/>
        <end position="21"/>
    </location>
</feature>
<evidence type="ECO:0000256" key="1">
    <source>
        <dbReference type="SAM" id="MobiDB-lite"/>
    </source>
</evidence>
<feature type="compositionally biased region" description="Basic and acidic residues" evidence="1">
    <location>
        <begin position="1"/>
        <end position="17"/>
    </location>
</feature>
<reference evidence="2 3" key="1">
    <citation type="submission" date="2024-08" db="EMBL/GenBank/DDBJ databases">
        <authorList>
            <person name="Cucini C."/>
            <person name="Frati F."/>
        </authorList>
    </citation>
    <scope>NUCLEOTIDE SEQUENCE [LARGE SCALE GENOMIC DNA]</scope>
</reference>
<accession>A0ABP1QNS3</accession>
<comment type="caution">
    <text evidence="2">The sequence shown here is derived from an EMBL/GenBank/DDBJ whole genome shotgun (WGS) entry which is preliminary data.</text>
</comment>
<name>A0ABP1QNS3_9HEXA</name>